<feature type="coiled-coil region" evidence="1">
    <location>
        <begin position="33"/>
        <end position="90"/>
    </location>
</feature>
<keyword evidence="1" id="KW-0175">Coiled coil</keyword>
<dbReference type="Proteomes" id="UP001595377">
    <property type="component" value="Unassembled WGS sequence"/>
</dbReference>
<evidence type="ECO:0000313" key="2">
    <source>
        <dbReference type="EMBL" id="MFC3074677.1"/>
    </source>
</evidence>
<dbReference type="RefSeq" id="WP_257317200.1">
    <property type="nucleotide sequence ID" value="NZ_JANFDG010000026.1"/>
</dbReference>
<name>A0ABV7DK89_9HYPH</name>
<evidence type="ECO:0000256" key="1">
    <source>
        <dbReference type="SAM" id="Coils"/>
    </source>
</evidence>
<evidence type="ECO:0000313" key="3">
    <source>
        <dbReference type="Proteomes" id="UP001595377"/>
    </source>
</evidence>
<dbReference type="EMBL" id="JBHRSP010000025">
    <property type="protein sequence ID" value="MFC3074677.1"/>
    <property type="molecule type" value="Genomic_DNA"/>
</dbReference>
<protein>
    <submittedName>
        <fullName evidence="2">DUF2730 domain-containing protein</fullName>
    </submittedName>
</protein>
<keyword evidence="3" id="KW-1185">Reference proteome</keyword>
<proteinExistence type="predicted"/>
<gene>
    <name evidence="2" type="ORF">ACFOHH_16315</name>
</gene>
<dbReference type="Pfam" id="PF10805">
    <property type="entry name" value="DUF2730"/>
    <property type="match status" value="1"/>
</dbReference>
<sequence>MNFDIATATPIVAFVLSLIALGTQVRSILSSGEKKLDERLTKAESKLVEYDRRVQTLESEMRHMPDRDTAHRLELTMEKISGRLDTLDERLKPIAATSGRLQEFLLEQAQK</sequence>
<reference evidence="3" key="1">
    <citation type="journal article" date="2019" name="Int. J. Syst. Evol. Microbiol.">
        <title>The Global Catalogue of Microorganisms (GCM) 10K type strain sequencing project: providing services to taxonomists for standard genome sequencing and annotation.</title>
        <authorList>
            <consortium name="The Broad Institute Genomics Platform"/>
            <consortium name="The Broad Institute Genome Sequencing Center for Infectious Disease"/>
            <person name="Wu L."/>
            <person name="Ma J."/>
        </authorList>
    </citation>
    <scope>NUCLEOTIDE SEQUENCE [LARGE SCALE GENOMIC DNA]</scope>
    <source>
        <strain evidence="3">KCTC 52677</strain>
    </source>
</reference>
<accession>A0ABV7DK89</accession>
<organism evidence="2 3">
    <name type="scientific">Shinella pollutisoli</name>
    <dbReference type="NCBI Taxonomy" id="2250594"/>
    <lineage>
        <taxon>Bacteria</taxon>
        <taxon>Pseudomonadati</taxon>
        <taxon>Pseudomonadota</taxon>
        <taxon>Alphaproteobacteria</taxon>
        <taxon>Hyphomicrobiales</taxon>
        <taxon>Rhizobiaceae</taxon>
        <taxon>Shinella</taxon>
    </lineage>
</organism>
<dbReference type="InterPro" id="IPR020269">
    <property type="entry name" value="Phage_Mu_Releasin"/>
</dbReference>
<comment type="caution">
    <text evidence="2">The sequence shown here is derived from an EMBL/GenBank/DDBJ whole genome shotgun (WGS) entry which is preliminary data.</text>
</comment>